<accession>A0ABT4RRM2</accession>
<gene>
    <name evidence="2" type="ORF">OJ962_27390</name>
</gene>
<dbReference type="EMBL" id="JAPCID010000053">
    <property type="protein sequence ID" value="MDA0141252.1"/>
    <property type="molecule type" value="Genomic_DNA"/>
</dbReference>
<feature type="non-terminal residue" evidence="2">
    <location>
        <position position="1"/>
    </location>
</feature>
<proteinExistence type="predicted"/>
<reference evidence="2" key="1">
    <citation type="submission" date="2022-10" db="EMBL/GenBank/DDBJ databases">
        <title>The WGS of Solirubrobacter sp. CPCC 204708.</title>
        <authorList>
            <person name="Jiang Z."/>
        </authorList>
    </citation>
    <scope>NUCLEOTIDE SEQUENCE</scope>
    <source>
        <strain evidence="2">CPCC 204708</strain>
    </source>
</reference>
<sequence>PEHALRDPDGAWPVPPARAPAVTPRRGAEPRPRARRAWRRRPAAVAAAALLALAGGTLAVPEARSTVFDWLGIESVEIRRAEPNATPGASLNLGLPSTIERLGVPVLQPRGLGEPGVYATTLPDGTRAATLVYDGPVLVQTFRAQASPFIDKTVGTGATVTRLIVDGATAFWIAGAHGFAYQSEAGFGFEDQRIAGSTLLVERRDGLLLRIEGVRDRDRALAIARSVQ</sequence>
<feature type="region of interest" description="Disordered" evidence="1">
    <location>
        <begin position="1"/>
        <end position="37"/>
    </location>
</feature>
<name>A0ABT4RRM2_9ACTN</name>
<dbReference type="Proteomes" id="UP001147700">
    <property type="component" value="Unassembled WGS sequence"/>
</dbReference>
<evidence type="ECO:0000313" key="2">
    <source>
        <dbReference type="EMBL" id="MDA0141252.1"/>
    </source>
</evidence>
<keyword evidence="3" id="KW-1185">Reference proteome</keyword>
<evidence type="ECO:0008006" key="4">
    <source>
        <dbReference type="Google" id="ProtNLM"/>
    </source>
</evidence>
<organism evidence="2 3">
    <name type="scientific">Solirubrobacter deserti</name>
    <dbReference type="NCBI Taxonomy" id="2282478"/>
    <lineage>
        <taxon>Bacteria</taxon>
        <taxon>Bacillati</taxon>
        <taxon>Actinomycetota</taxon>
        <taxon>Thermoleophilia</taxon>
        <taxon>Solirubrobacterales</taxon>
        <taxon>Solirubrobacteraceae</taxon>
        <taxon>Solirubrobacter</taxon>
    </lineage>
</organism>
<protein>
    <recommendedName>
        <fullName evidence="4">DUF4367 domain-containing protein</fullName>
    </recommendedName>
</protein>
<evidence type="ECO:0000313" key="3">
    <source>
        <dbReference type="Proteomes" id="UP001147700"/>
    </source>
</evidence>
<evidence type="ECO:0000256" key="1">
    <source>
        <dbReference type="SAM" id="MobiDB-lite"/>
    </source>
</evidence>
<comment type="caution">
    <text evidence="2">The sequence shown here is derived from an EMBL/GenBank/DDBJ whole genome shotgun (WGS) entry which is preliminary data.</text>
</comment>